<keyword evidence="5" id="KW-1185">Reference proteome</keyword>
<comment type="caution">
    <text evidence="4">The sequence shown here is derived from an EMBL/GenBank/DDBJ whole genome shotgun (WGS) entry which is preliminary data.</text>
</comment>
<sequence length="142" mass="15287">MTQKVQVLDIFALGYLSAAASAVRVYILLYDSYGTNLSYRDVQGENTKIVIWSLVGIVASLIGATLPTLRPLFANTSLGSFLGSIFSVISLHSWRGSTREEKEDEKLAQVTIGGSEWKGPQISDGGSSKADSMSLKDVGRLV</sequence>
<feature type="transmembrane region" description="Helical" evidence="2">
    <location>
        <begin position="49"/>
        <end position="66"/>
    </location>
</feature>
<name>A0A9P4LSC2_9PLEO</name>
<keyword evidence="2" id="KW-0472">Membrane</keyword>
<protein>
    <recommendedName>
        <fullName evidence="3">Rhodopsin domain-containing protein</fullName>
    </recommendedName>
</protein>
<reference evidence="4" key="1">
    <citation type="journal article" date="2020" name="Stud. Mycol.">
        <title>101 Dothideomycetes genomes: a test case for predicting lifestyles and emergence of pathogens.</title>
        <authorList>
            <person name="Haridas S."/>
            <person name="Albert R."/>
            <person name="Binder M."/>
            <person name="Bloem J."/>
            <person name="Labutti K."/>
            <person name="Salamov A."/>
            <person name="Andreopoulos B."/>
            <person name="Baker S."/>
            <person name="Barry K."/>
            <person name="Bills G."/>
            <person name="Bluhm B."/>
            <person name="Cannon C."/>
            <person name="Castanera R."/>
            <person name="Culley D."/>
            <person name="Daum C."/>
            <person name="Ezra D."/>
            <person name="Gonzalez J."/>
            <person name="Henrissat B."/>
            <person name="Kuo A."/>
            <person name="Liang C."/>
            <person name="Lipzen A."/>
            <person name="Lutzoni F."/>
            <person name="Magnuson J."/>
            <person name="Mondo S."/>
            <person name="Nolan M."/>
            <person name="Ohm R."/>
            <person name="Pangilinan J."/>
            <person name="Park H.-J."/>
            <person name="Ramirez L."/>
            <person name="Alfaro M."/>
            <person name="Sun H."/>
            <person name="Tritt A."/>
            <person name="Yoshinaga Y."/>
            <person name="Zwiers L.-H."/>
            <person name="Turgeon B."/>
            <person name="Goodwin S."/>
            <person name="Spatafora J."/>
            <person name="Crous P."/>
            <person name="Grigoriev I."/>
        </authorList>
    </citation>
    <scope>NUCLEOTIDE SEQUENCE</scope>
    <source>
        <strain evidence="4">CBS 110217</strain>
    </source>
</reference>
<evidence type="ECO:0000259" key="3">
    <source>
        <dbReference type="Pfam" id="PF20684"/>
    </source>
</evidence>
<evidence type="ECO:0000313" key="4">
    <source>
        <dbReference type="EMBL" id="KAF2034622.1"/>
    </source>
</evidence>
<dbReference type="EMBL" id="ML978160">
    <property type="protein sequence ID" value="KAF2034622.1"/>
    <property type="molecule type" value="Genomic_DNA"/>
</dbReference>
<feature type="transmembrane region" description="Helical" evidence="2">
    <location>
        <begin position="12"/>
        <end position="29"/>
    </location>
</feature>
<dbReference type="Pfam" id="PF20684">
    <property type="entry name" value="Fung_rhodopsin"/>
    <property type="match status" value="1"/>
</dbReference>
<accession>A0A9P4LSC2</accession>
<organism evidence="4 5">
    <name type="scientific">Setomelanomma holmii</name>
    <dbReference type="NCBI Taxonomy" id="210430"/>
    <lineage>
        <taxon>Eukaryota</taxon>
        <taxon>Fungi</taxon>
        <taxon>Dikarya</taxon>
        <taxon>Ascomycota</taxon>
        <taxon>Pezizomycotina</taxon>
        <taxon>Dothideomycetes</taxon>
        <taxon>Pleosporomycetidae</taxon>
        <taxon>Pleosporales</taxon>
        <taxon>Pleosporineae</taxon>
        <taxon>Phaeosphaeriaceae</taxon>
        <taxon>Setomelanomma</taxon>
    </lineage>
</organism>
<evidence type="ECO:0000256" key="2">
    <source>
        <dbReference type="SAM" id="Phobius"/>
    </source>
</evidence>
<dbReference type="OrthoDB" id="5391602at2759"/>
<feature type="transmembrane region" description="Helical" evidence="2">
    <location>
        <begin position="72"/>
        <end position="92"/>
    </location>
</feature>
<gene>
    <name evidence="4" type="ORF">EK21DRAFT_107752</name>
</gene>
<keyword evidence="2" id="KW-1133">Transmembrane helix</keyword>
<feature type="domain" description="Rhodopsin" evidence="3">
    <location>
        <begin position="2"/>
        <end position="74"/>
    </location>
</feature>
<evidence type="ECO:0000313" key="5">
    <source>
        <dbReference type="Proteomes" id="UP000799777"/>
    </source>
</evidence>
<proteinExistence type="predicted"/>
<dbReference type="InterPro" id="IPR049326">
    <property type="entry name" value="Rhodopsin_dom_fungi"/>
</dbReference>
<keyword evidence="2" id="KW-0812">Transmembrane</keyword>
<dbReference type="AlphaFoldDB" id="A0A9P4LSC2"/>
<evidence type="ECO:0000256" key="1">
    <source>
        <dbReference type="SAM" id="MobiDB-lite"/>
    </source>
</evidence>
<feature type="region of interest" description="Disordered" evidence="1">
    <location>
        <begin position="110"/>
        <end position="142"/>
    </location>
</feature>
<dbReference type="Proteomes" id="UP000799777">
    <property type="component" value="Unassembled WGS sequence"/>
</dbReference>